<evidence type="ECO:0000256" key="2">
    <source>
        <dbReference type="ARBA" id="ARBA00023125"/>
    </source>
</evidence>
<keyword evidence="4" id="KW-0808">Transferase</keyword>
<dbReference type="SUPFAM" id="SSF53335">
    <property type="entry name" value="S-adenosyl-L-methionine-dependent methyltransferases"/>
    <property type="match status" value="1"/>
</dbReference>
<feature type="domain" description="DNA methylase adenine-specific" evidence="3">
    <location>
        <begin position="201"/>
        <end position="448"/>
    </location>
</feature>
<dbReference type="PRINTS" id="PR00507">
    <property type="entry name" value="N12N6MTFRASE"/>
</dbReference>
<organism evidence="4 5">
    <name type="scientific">Streptomyces odorifer</name>
    <dbReference type="NCBI Taxonomy" id="53450"/>
    <lineage>
        <taxon>Bacteria</taxon>
        <taxon>Bacillati</taxon>
        <taxon>Actinomycetota</taxon>
        <taxon>Actinomycetes</taxon>
        <taxon>Kitasatosporales</taxon>
        <taxon>Streptomycetaceae</taxon>
        <taxon>Streptomyces</taxon>
        <taxon>Streptomyces albidoflavus group</taxon>
    </lineage>
</organism>
<dbReference type="InterPro" id="IPR003356">
    <property type="entry name" value="DNA_methylase_A-5"/>
</dbReference>
<dbReference type="EMBL" id="JAANNT010000003">
    <property type="protein sequence ID" value="NUV27875.1"/>
    <property type="molecule type" value="Genomic_DNA"/>
</dbReference>
<dbReference type="InterPro" id="IPR044946">
    <property type="entry name" value="Restrct_endonuc_typeI_TRD_sf"/>
</dbReference>
<keyword evidence="1" id="KW-0680">Restriction system</keyword>
<comment type="caution">
    <text evidence="4">The sequence shown here is derived from an EMBL/GenBank/DDBJ whole genome shotgun (WGS) entry which is preliminary data.</text>
</comment>
<dbReference type="Gene3D" id="3.90.220.20">
    <property type="entry name" value="DNA methylase specificity domains"/>
    <property type="match status" value="1"/>
</dbReference>
<dbReference type="PANTHER" id="PTHR42998:SF1">
    <property type="entry name" value="TYPE I RESTRICTION ENZYME HINDI METHYLASE SUBUNIT"/>
    <property type="match status" value="1"/>
</dbReference>
<sequence length="709" mass="73334">MPESADSTESGDGVEASPVGAEVTAAEIARLAGVGRAAVSNWRRRHADFPRPVGGTATSPSFALSEVEAWLRAQGKLAELPLAERVWQYLSGHPEGAATALVRTGCVLLLAAEEPDVREAADAADDPARALAEALAPVLDRRFGTGHGRAVPAPEAAWFDAPTLTLVRAAAELAAGDGVAGTYAFLLGRQLEAHPRQYAPTPEALAGLMAALAGPAPTVLDPACGSGGLLLAAEGASALHAQEADGQLAALTALRLALRPGGARAVDVRAADTLRADALTGEAADAVLCHPPFNERNWGHDELAYDPRWEYGFPARTESELAWVQHCLARLRDGGTAVLLMPPAAAARRSGRRVRADLLRRGALRAVVALPPGAAPPHHLPLHLWVLRRPGRERPATPEVLLVDAGAPGAQAGEPHPPWEAVRATVLDVWRVFDREGTITEQPGVARSLPVIDLLDDSTDLTPARHLPPATAGEDGHLAEVGEEVAATLRRTLSLTPELLAPPAASGRAPVATTVGELARTGVLTLRSGTAVAAGSRSGARVVLTDHDVLTGAAPTATLAPGDPDPAPDELLREGDVVVPVLGAGGPGGGPGVATAARVVDAAGAGAALGRNLTLLRPDPDALDPWFLAGFLRATANHRQASSYASAATRLDVRRIRLPRLSPAEQREYGARFAAVAAFEESLRLAARLGGQLVQGLHDGLTGPALPPS</sequence>
<evidence type="ECO:0000313" key="5">
    <source>
        <dbReference type="Proteomes" id="UP000540128"/>
    </source>
</evidence>
<dbReference type="RefSeq" id="WP_175458680.1">
    <property type="nucleotide sequence ID" value="NZ_JAANNT010000003.1"/>
</dbReference>
<dbReference type="GO" id="GO:0003677">
    <property type="term" value="F:DNA binding"/>
    <property type="evidence" value="ECO:0007669"/>
    <property type="project" value="UniProtKB-KW"/>
</dbReference>
<dbReference type="Proteomes" id="UP000540128">
    <property type="component" value="Unassembled WGS sequence"/>
</dbReference>
<protein>
    <submittedName>
        <fullName evidence="4">N-6 DNA methylase</fullName>
    </submittedName>
</protein>
<evidence type="ECO:0000259" key="3">
    <source>
        <dbReference type="Pfam" id="PF02384"/>
    </source>
</evidence>
<dbReference type="InterPro" id="IPR052916">
    <property type="entry name" value="Type-I_RE_MTase_Subunit"/>
</dbReference>
<accession>A0A7Y6C734</accession>
<gene>
    <name evidence="4" type="ORF">G6W59_05890</name>
</gene>
<dbReference type="Pfam" id="PF02384">
    <property type="entry name" value="N6_Mtase"/>
    <property type="match status" value="1"/>
</dbReference>
<name>A0A7Y6C734_9ACTN</name>
<dbReference type="GO" id="GO:0032259">
    <property type="term" value="P:methylation"/>
    <property type="evidence" value="ECO:0007669"/>
    <property type="project" value="UniProtKB-KW"/>
</dbReference>
<dbReference type="PANTHER" id="PTHR42998">
    <property type="entry name" value="TYPE I RESTRICTION ENZYME HINDVIIP M PROTEIN-RELATED"/>
    <property type="match status" value="1"/>
</dbReference>
<evidence type="ECO:0000313" key="4">
    <source>
        <dbReference type="EMBL" id="NUV27875.1"/>
    </source>
</evidence>
<dbReference type="AlphaFoldDB" id="A0A7Y6C734"/>
<dbReference type="GO" id="GO:0009307">
    <property type="term" value="P:DNA restriction-modification system"/>
    <property type="evidence" value="ECO:0007669"/>
    <property type="project" value="UniProtKB-KW"/>
</dbReference>
<proteinExistence type="predicted"/>
<keyword evidence="2" id="KW-0238">DNA-binding</keyword>
<keyword evidence="5" id="KW-1185">Reference proteome</keyword>
<evidence type="ECO:0000256" key="1">
    <source>
        <dbReference type="ARBA" id="ARBA00022747"/>
    </source>
</evidence>
<dbReference type="GO" id="GO:0008170">
    <property type="term" value="F:N-methyltransferase activity"/>
    <property type="evidence" value="ECO:0007669"/>
    <property type="project" value="InterPro"/>
</dbReference>
<reference evidence="4 5" key="1">
    <citation type="submission" date="2020-03" db="EMBL/GenBank/DDBJ databases">
        <title>Complete genome sequence of sixteen Streptomyces strains facilitates identification of candidate genes involved in plant growth-promotion in grain legumes and cereals.</title>
        <authorList>
            <person name="Gopalakrishnan S."/>
            <person name="Thakur V."/>
            <person name="Saxena R."/>
            <person name="Vadlamudi S."/>
            <person name="Purohit S."/>
            <person name="Kumar V."/>
            <person name="Rathore A."/>
            <person name="Chitikineni A."/>
            <person name="Varshney R.K."/>
        </authorList>
    </citation>
    <scope>NUCLEOTIDE SEQUENCE [LARGE SCALE GENOMIC DNA]</scope>
    <source>
        <strain evidence="4 5">KAI-180</strain>
    </source>
</reference>
<dbReference type="InterPro" id="IPR029063">
    <property type="entry name" value="SAM-dependent_MTases_sf"/>
</dbReference>
<dbReference type="Gene3D" id="3.40.50.150">
    <property type="entry name" value="Vaccinia Virus protein VP39"/>
    <property type="match status" value="1"/>
</dbReference>
<keyword evidence="4" id="KW-0489">Methyltransferase</keyword>